<organism evidence="1 2">
    <name type="scientific">Ktedonospora formicarum</name>
    <dbReference type="NCBI Taxonomy" id="2778364"/>
    <lineage>
        <taxon>Bacteria</taxon>
        <taxon>Bacillati</taxon>
        <taxon>Chloroflexota</taxon>
        <taxon>Ktedonobacteria</taxon>
        <taxon>Ktedonobacterales</taxon>
        <taxon>Ktedonobacteraceae</taxon>
        <taxon>Ktedonospora</taxon>
    </lineage>
</organism>
<comment type="caution">
    <text evidence="1">The sequence shown here is derived from an EMBL/GenBank/DDBJ whole genome shotgun (WGS) entry which is preliminary data.</text>
</comment>
<protein>
    <submittedName>
        <fullName evidence="1">Uncharacterized protein</fullName>
    </submittedName>
</protein>
<evidence type="ECO:0000313" key="1">
    <source>
        <dbReference type="EMBL" id="GHO48919.1"/>
    </source>
</evidence>
<proteinExistence type="predicted"/>
<sequence>MEDQSHDPVVHISYECVLQERVRESDSYVYEIACGITYPATTGHLSLRVMSMHSYRRTPIREIPFTRHETGATTYVELLEGEQLEVRIVTCDGTYHKVFYYTHGKELLEQYARRIISTIQQIQRE</sequence>
<accession>A0A8J3IBA6</accession>
<reference evidence="1" key="1">
    <citation type="submission" date="2020-10" db="EMBL/GenBank/DDBJ databases">
        <title>Taxonomic study of unclassified bacteria belonging to the class Ktedonobacteria.</title>
        <authorList>
            <person name="Yabe S."/>
            <person name="Wang C.M."/>
            <person name="Zheng Y."/>
            <person name="Sakai Y."/>
            <person name="Cavaletti L."/>
            <person name="Monciardini P."/>
            <person name="Donadio S."/>
        </authorList>
    </citation>
    <scope>NUCLEOTIDE SEQUENCE</scope>
    <source>
        <strain evidence="1">SOSP1-1</strain>
    </source>
</reference>
<dbReference type="AlphaFoldDB" id="A0A8J3IBA6"/>
<dbReference type="Proteomes" id="UP000612362">
    <property type="component" value="Unassembled WGS sequence"/>
</dbReference>
<gene>
    <name evidence="1" type="ORF">KSX_70820</name>
</gene>
<dbReference type="EMBL" id="BNJF01000004">
    <property type="protein sequence ID" value="GHO48919.1"/>
    <property type="molecule type" value="Genomic_DNA"/>
</dbReference>
<keyword evidence="2" id="KW-1185">Reference proteome</keyword>
<evidence type="ECO:0000313" key="2">
    <source>
        <dbReference type="Proteomes" id="UP000612362"/>
    </source>
</evidence>
<name>A0A8J3IBA6_9CHLR</name>